<dbReference type="OrthoDB" id="3530325at2759"/>
<sequence>MACIPIATIFPPATLSVADAPVTITSMLKVPQFDFTTLDFVTRMANTDGGGGMTDGQTPEMSLWAWSGPSQPLQNLALAVMGLGQILPITAPAPNASWTLDFWGPTLQCNDVVATERDQIWTNIWNSYSSNDTDAYAFLSWAPWPRILIDAWDRISNHTLKNGTRDLPFQFDHGFSSSPWQLSTGGPASLFVAVSPETQKLQLQTSTTNKRFGYDWPEGSRYCPLPMLRTLTETITLDCDVGHITFMPTIFYKNSTLLRCDLLNTSYSIAFTHQNGAQSIRASTNTTGISPIVNASDYFMGPNPYPNMANLHLHPAYLT</sequence>
<evidence type="ECO:0000313" key="2">
    <source>
        <dbReference type="Proteomes" id="UP000664521"/>
    </source>
</evidence>
<evidence type="ECO:0000313" key="1">
    <source>
        <dbReference type="EMBL" id="CAF9940872.1"/>
    </source>
</evidence>
<reference evidence="1" key="1">
    <citation type="submission" date="2021-03" db="EMBL/GenBank/DDBJ databases">
        <authorList>
            <person name="Tagirdzhanova G."/>
        </authorList>
    </citation>
    <scope>NUCLEOTIDE SEQUENCE</scope>
</reference>
<dbReference type="EMBL" id="CAJPDS010000166">
    <property type="protein sequence ID" value="CAF9940872.1"/>
    <property type="molecule type" value="Genomic_DNA"/>
</dbReference>
<protein>
    <submittedName>
        <fullName evidence="1">Uncharacterized protein</fullName>
    </submittedName>
</protein>
<organism evidence="1 2">
    <name type="scientific">Heterodermia speciosa</name>
    <dbReference type="NCBI Taxonomy" id="116794"/>
    <lineage>
        <taxon>Eukaryota</taxon>
        <taxon>Fungi</taxon>
        <taxon>Dikarya</taxon>
        <taxon>Ascomycota</taxon>
        <taxon>Pezizomycotina</taxon>
        <taxon>Lecanoromycetes</taxon>
        <taxon>OSLEUM clade</taxon>
        <taxon>Lecanoromycetidae</taxon>
        <taxon>Caliciales</taxon>
        <taxon>Physciaceae</taxon>
        <taxon>Heterodermia</taxon>
    </lineage>
</organism>
<accession>A0A8H3J556</accession>
<gene>
    <name evidence="1" type="ORF">HETSPECPRED_002663</name>
</gene>
<dbReference type="Proteomes" id="UP000664521">
    <property type="component" value="Unassembled WGS sequence"/>
</dbReference>
<proteinExistence type="predicted"/>
<keyword evidence="2" id="KW-1185">Reference proteome</keyword>
<name>A0A8H3J556_9LECA</name>
<comment type="caution">
    <text evidence="1">The sequence shown here is derived from an EMBL/GenBank/DDBJ whole genome shotgun (WGS) entry which is preliminary data.</text>
</comment>
<dbReference type="AlphaFoldDB" id="A0A8H3J556"/>